<dbReference type="GO" id="GO:0008270">
    <property type="term" value="F:zinc ion binding"/>
    <property type="evidence" value="ECO:0007669"/>
    <property type="project" value="UniProtKB-KW"/>
</dbReference>
<dbReference type="EMBL" id="BFAA01001606">
    <property type="protein sequence ID" value="GCB67938.1"/>
    <property type="molecule type" value="Genomic_DNA"/>
</dbReference>
<feature type="compositionally biased region" description="Basic and acidic residues" evidence="6">
    <location>
        <begin position="1"/>
        <end position="13"/>
    </location>
</feature>
<gene>
    <name evidence="8" type="ORF">scyTo_0005227</name>
</gene>
<organism evidence="8 9">
    <name type="scientific">Scyliorhinus torazame</name>
    <name type="common">Cloudy catshark</name>
    <name type="synonym">Catulus torazame</name>
    <dbReference type="NCBI Taxonomy" id="75743"/>
    <lineage>
        <taxon>Eukaryota</taxon>
        <taxon>Metazoa</taxon>
        <taxon>Chordata</taxon>
        <taxon>Craniata</taxon>
        <taxon>Vertebrata</taxon>
        <taxon>Chondrichthyes</taxon>
        <taxon>Elasmobranchii</taxon>
        <taxon>Galeomorphii</taxon>
        <taxon>Galeoidea</taxon>
        <taxon>Carcharhiniformes</taxon>
        <taxon>Scyliorhinidae</taxon>
        <taxon>Scyliorhinus</taxon>
    </lineage>
</organism>
<keyword evidence="2" id="KW-0677">Repeat</keyword>
<dbReference type="PROSITE" id="PS50157">
    <property type="entry name" value="ZINC_FINGER_C2H2_2"/>
    <property type="match status" value="7"/>
</dbReference>
<name>A0A401P499_SCYTO</name>
<evidence type="ECO:0000259" key="7">
    <source>
        <dbReference type="PROSITE" id="PS50157"/>
    </source>
</evidence>
<dbReference type="PANTHER" id="PTHR24408">
    <property type="entry name" value="ZINC FINGER PROTEIN"/>
    <property type="match status" value="1"/>
</dbReference>
<evidence type="ECO:0000256" key="4">
    <source>
        <dbReference type="ARBA" id="ARBA00022833"/>
    </source>
</evidence>
<comment type="caution">
    <text evidence="8">The sequence shown here is derived from an EMBL/GenBank/DDBJ whole genome shotgun (WGS) entry which is preliminary data.</text>
</comment>
<dbReference type="OrthoDB" id="6155966at2759"/>
<proteinExistence type="predicted"/>
<dbReference type="Gene3D" id="3.30.160.60">
    <property type="entry name" value="Classic Zinc Finger"/>
    <property type="match status" value="3"/>
</dbReference>
<dbReference type="PROSITE" id="PS00028">
    <property type="entry name" value="ZINC_FINGER_C2H2_1"/>
    <property type="match status" value="8"/>
</dbReference>
<feature type="domain" description="C2H2-type" evidence="7">
    <location>
        <begin position="592"/>
        <end position="620"/>
    </location>
</feature>
<evidence type="ECO:0000256" key="6">
    <source>
        <dbReference type="SAM" id="MobiDB-lite"/>
    </source>
</evidence>
<evidence type="ECO:0000256" key="5">
    <source>
        <dbReference type="PROSITE-ProRule" id="PRU00042"/>
    </source>
</evidence>
<dbReference type="Proteomes" id="UP000288216">
    <property type="component" value="Unassembled WGS sequence"/>
</dbReference>
<feature type="region of interest" description="Disordered" evidence="6">
    <location>
        <begin position="1"/>
        <end position="63"/>
    </location>
</feature>
<dbReference type="PANTHER" id="PTHR24408:SF58">
    <property type="entry name" value="TRANSCRIPTION FACTOR (TFIIIA), PUTATIVE (AFU_ORTHOLOGUE AFUA_1G05150)-RELATED"/>
    <property type="match status" value="1"/>
</dbReference>
<dbReference type="SUPFAM" id="SSF57667">
    <property type="entry name" value="beta-beta-alpha zinc fingers"/>
    <property type="match status" value="4"/>
</dbReference>
<feature type="domain" description="C2H2-type" evidence="7">
    <location>
        <begin position="621"/>
        <end position="649"/>
    </location>
</feature>
<protein>
    <recommendedName>
        <fullName evidence="7">C2H2-type domain-containing protein</fullName>
    </recommendedName>
</protein>
<dbReference type="STRING" id="75743.A0A401P499"/>
<dbReference type="AlphaFoldDB" id="A0A401P499"/>
<dbReference type="InterPro" id="IPR036236">
    <property type="entry name" value="Znf_C2H2_sf"/>
</dbReference>
<feature type="compositionally biased region" description="Polar residues" evidence="6">
    <location>
        <begin position="51"/>
        <end position="63"/>
    </location>
</feature>
<keyword evidence="1" id="KW-0479">Metal-binding</keyword>
<feature type="domain" description="C2H2-type" evidence="7">
    <location>
        <begin position="149"/>
        <end position="176"/>
    </location>
</feature>
<dbReference type="OMA" id="DTATHYK"/>
<sequence length="670" mass="76674">MNPRDAHRARSPDTHLSSGEDSVESNEIAFLVGEDGQLHSVQEESHKVRNPENSPEQTNGIESNRNECHIFTPISSFQQHNEKNDLQQISENLNGDQQAQRCTAVKQKILVKESGPALWSGDFKLPTACHYTAFQDSPKEDSPIHSDDMVCNICGKRYKYMSSFWKHRRDHEAKGELFTAFTSRPDAANKNTTGMVLSSAASIKALISQKLFDRSGKLCPQKELNPVSESKPIMVKKENASPFNSWQEKFHHKECGSVTESRLSVIKTKEVVPYCVAEKVSLLSDFNVTSRDPPLAIRPRLLPDCFFSCEICGKKYKYKSSFWKHIEDHKNYVVDGTISGQGWNQIAGSQMAKKQAHNSEQSIRKIIINVQHHNLLPIRDDKQQMQTANKGQITLDSDHKHKLYNDPIHDPDLSIGQLNNTCHLCGTNFSRKSGLVDHIQFVHQRYRPHVCRVCDQKFRRPSELKRHIQRRHDNCSSDIQISDVTSLERAYIVENGPLGIPDEVKLIQDAANQIKICRATLVKNKKALKKPKRMHNCSLCGNKYLYYSILWKHKLMHGGQKKHVCLLCGSGFFRSKDLDSHFKSEHLQIFKFKCPHCEKGFNRPIDAQKHMIVRHTDLENFICRICNTNTETASELQNHIKKFHSPKVPCTHCDFPLGNKLQLQRHMGKH</sequence>
<keyword evidence="4" id="KW-0862">Zinc</keyword>
<evidence type="ECO:0000256" key="1">
    <source>
        <dbReference type="ARBA" id="ARBA00022723"/>
    </source>
</evidence>
<feature type="compositionally biased region" description="Basic and acidic residues" evidence="6">
    <location>
        <begin position="41"/>
        <end position="50"/>
    </location>
</feature>
<keyword evidence="3 5" id="KW-0863">Zinc-finger</keyword>
<reference evidence="8 9" key="1">
    <citation type="journal article" date="2018" name="Nat. Ecol. Evol.">
        <title>Shark genomes provide insights into elasmobranch evolution and the origin of vertebrates.</title>
        <authorList>
            <person name="Hara Y"/>
            <person name="Yamaguchi K"/>
            <person name="Onimaru K"/>
            <person name="Kadota M"/>
            <person name="Koyanagi M"/>
            <person name="Keeley SD"/>
            <person name="Tatsumi K"/>
            <person name="Tanaka K"/>
            <person name="Motone F"/>
            <person name="Kageyama Y"/>
            <person name="Nozu R"/>
            <person name="Adachi N"/>
            <person name="Nishimura O"/>
            <person name="Nakagawa R"/>
            <person name="Tanegashima C"/>
            <person name="Kiyatake I"/>
            <person name="Matsumoto R"/>
            <person name="Murakumo K"/>
            <person name="Nishida K"/>
            <person name="Terakita A"/>
            <person name="Kuratani S"/>
            <person name="Sato K"/>
            <person name="Hyodo S Kuraku.S."/>
        </authorList>
    </citation>
    <scope>NUCLEOTIDE SEQUENCE [LARGE SCALE GENOMIC DNA]</scope>
</reference>
<feature type="domain" description="C2H2-type" evidence="7">
    <location>
        <begin position="449"/>
        <end position="477"/>
    </location>
</feature>
<feature type="domain" description="C2H2-type" evidence="7">
    <location>
        <begin position="535"/>
        <end position="562"/>
    </location>
</feature>
<dbReference type="InterPro" id="IPR013087">
    <property type="entry name" value="Znf_C2H2_type"/>
</dbReference>
<accession>A0A401P499</accession>
<evidence type="ECO:0000313" key="9">
    <source>
        <dbReference type="Proteomes" id="UP000288216"/>
    </source>
</evidence>
<dbReference type="GO" id="GO:0000981">
    <property type="term" value="F:DNA-binding transcription factor activity, RNA polymerase II-specific"/>
    <property type="evidence" value="ECO:0007669"/>
    <property type="project" value="TreeGrafter"/>
</dbReference>
<evidence type="ECO:0000313" key="8">
    <source>
        <dbReference type="EMBL" id="GCB67938.1"/>
    </source>
</evidence>
<dbReference type="SMART" id="SM00355">
    <property type="entry name" value="ZnF_C2H2"/>
    <property type="match status" value="9"/>
</dbReference>
<dbReference type="Pfam" id="PF00096">
    <property type="entry name" value="zf-C2H2"/>
    <property type="match status" value="5"/>
</dbReference>
<feature type="domain" description="C2H2-type" evidence="7">
    <location>
        <begin position="307"/>
        <end position="329"/>
    </location>
</feature>
<feature type="domain" description="C2H2-type" evidence="7">
    <location>
        <begin position="420"/>
        <end position="448"/>
    </location>
</feature>
<dbReference type="GO" id="GO:0005634">
    <property type="term" value="C:nucleus"/>
    <property type="evidence" value="ECO:0007669"/>
    <property type="project" value="TreeGrafter"/>
</dbReference>
<dbReference type="GO" id="GO:0043565">
    <property type="term" value="F:sequence-specific DNA binding"/>
    <property type="evidence" value="ECO:0007669"/>
    <property type="project" value="TreeGrafter"/>
</dbReference>
<evidence type="ECO:0000256" key="3">
    <source>
        <dbReference type="ARBA" id="ARBA00022771"/>
    </source>
</evidence>
<evidence type="ECO:0000256" key="2">
    <source>
        <dbReference type="ARBA" id="ARBA00022737"/>
    </source>
</evidence>
<keyword evidence="9" id="KW-1185">Reference proteome</keyword>